<dbReference type="InterPro" id="IPR027381">
    <property type="entry name" value="LytR/CpsA/Psr_C"/>
</dbReference>
<dbReference type="Pfam" id="PF03816">
    <property type="entry name" value="LytR_cpsA_psr"/>
    <property type="match status" value="1"/>
</dbReference>
<name>A0ABR9MCQ6_9ACTN</name>
<comment type="caution">
    <text evidence="6">The sequence shown here is derived from an EMBL/GenBank/DDBJ whole genome shotgun (WGS) entry which is preliminary data.</text>
</comment>
<proteinExistence type="inferred from homology"/>
<comment type="similarity">
    <text evidence="1">Belongs to the LytR/CpsA/Psr (LCP) family.</text>
</comment>
<feature type="region of interest" description="Disordered" evidence="2">
    <location>
        <begin position="381"/>
        <end position="404"/>
    </location>
</feature>
<feature type="transmembrane region" description="Helical" evidence="3">
    <location>
        <begin position="62"/>
        <end position="85"/>
    </location>
</feature>
<evidence type="ECO:0000259" key="4">
    <source>
        <dbReference type="Pfam" id="PF03816"/>
    </source>
</evidence>
<keyword evidence="7" id="KW-1185">Reference proteome</keyword>
<dbReference type="PANTHER" id="PTHR33392:SF6">
    <property type="entry name" value="POLYISOPRENYL-TEICHOIC ACID--PEPTIDOGLYCAN TEICHOIC ACID TRANSFERASE TAGU"/>
    <property type="match status" value="1"/>
</dbReference>
<evidence type="ECO:0000256" key="3">
    <source>
        <dbReference type="SAM" id="Phobius"/>
    </source>
</evidence>
<keyword evidence="3" id="KW-0472">Membrane</keyword>
<dbReference type="Proteomes" id="UP000633509">
    <property type="component" value="Unassembled WGS sequence"/>
</dbReference>
<dbReference type="PANTHER" id="PTHR33392">
    <property type="entry name" value="POLYISOPRENYL-TEICHOIC ACID--PEPTIDOGLYCAN TEICHOIC ACID TRANSFERASE TAGU"/>
    <property type="match status" value="1"/>
</dbReference>
<feature type="compositionally biased region" description="Pro residues" evidence="2">
    <location>
        <begin position="499"/>
        <end position="513"/>
    </location>
</feature>
<feature type="domain" description="Cell envelope-related transcriptional attenuator" evidence="4">
    <location>
        <begin position="144"/>
        <end position="299"/>
    </location>
</feature>
<dbReference type="RefSeq" id="WP_192790182.1">
    <property type="nucleotide sequence ID" value="NZ_JADBEK010000001.1"/>
</dbReference>
<evidence type="ECO:0000259" key="5">
    <source>
        <dbReference type="Pfam" id="PF13399"/>
    </source>
</evidence>
<accession>A0ABR9MCQ6</accession>
<feature type="domain" description="LytR/CpsA/Psr regulator C-terminal" evidence="5">
    <location>
        <begin position="413"/>
        <end position="525"/>
    </location>
</feature>
<feature type="region of interest" description="Disordered" evidence="2">
    <location>
        <begin position="489"/>
        <end position="513"/>
    </location>
</feature>
<gene>
    <name evidence="6" type="ORF">H4W80_008550</name>
</gene>
<organism evidence="6 7">
    <name type="scientific">Nonomuraea angiospora</name>
    <dbReference type="NCBI Taxonomy" id="46172"/>
    <lineage>
        <taxon>Bacteria</taxon>
        <taxon>Bacillati</taxon>
        <taxon>Actinomycetota</taxon>
        <taxon>Actinomycetes</taxon>
        <taxon>Streptosporangiales</taxon>
        <taxon>Streptosporangiaceae</taxon>
        <taxon>Nonomuraea</taxon>
    </lineage>
</organism>
<dbReference type="Pfam" id="PF13399">
    <property type="entry name" value="LytR_C"/>
    <property type="match status" value="1"/>
</dbReference>
<evidence type="ECO:0000313" key="6">
    <source>
        <dbReference type="EMBL" id="MBE1590292.1"/>
    </source>
</evidence>
<keyword evidence="3" id="KW-0812">Transmembrane</keyword>
<dbReference type="Gene3D" id="3.30.70.2390">
    <property type="match status" value="1"/>
</dbReference>
<evidence type="ECO:0000256" key="1">
    <source>
        <dbReference type="ARBA" id="ARBA00006068"/>
    </source>
</evidence>
<sequence length="552" mass="58169">MTDYRSVPVVTSGQDYRAAPTQPGSRMARRAAAAAPPPPPPDDRPPRGHRGGSGGGQNKMRILAWVSIGVTSLMVAGALTGYTVYRDAFSNIKKKSVNGDIINPRPVDTGALNVLLVGSDTRAGKGNAQYGQKLARTADAGGKRTDTIILMHISPNRDKARLISFPRDSMVQIPKCKNETTKQEMPSYRGMINSAYSSGGIACTISTIETLTGIRVNHFAEVDFSGFKNIVDALGGIEICLKSGVNDKSSKLVLPPGKSLLNGEKALGYVRLRHYGDGSDIGRIKRQQIFLSKVIAKATSSELLTDVGKLRDFIAAAAGSVTMDPELANDTEQLIDIAMSAKQLTAGGVKLTTIPWLPDPEDKNRVVWKQPDANELFTSIKTDTEPATPAPSASAGTGTATGAKPKVTLKPEQVKVQVLNGTKTFGKAREVADQLAKEGFNVVGVGNFEAADGKSLPKTEVHYAKAIESAPDHAGTLAGAVVPKPAPVSGKVAATNPQPYTPATPPASTPPKGTPVIQLVVGEDFDSVKVTKLPDSVNNSTITASEQKSVCT</sequence>
<evidence type="ECO:0000256" key="2">
    <source>
        <dbReference type="SAM" id="MobiDB-lite"/>
    </source>
</evidence>
<dbReference type="InterPro" id="IPR004474">
    <property type="entry name" value="LytR_CpsA_psr"/>
</dbReference>
<dbReference type="EMBL" id="JADBEK010000001">
    <property type="protein sequence ID" value="MBE1590292.1"/>
    <property type="molecule type" value="Genomic_DNA"/>
</dbReference>
<evidence type="ECO:0000313" key="7">
    <source>
        <dbReference type="Proteomes" id="UP000633509"/>
    </source>
</evidence>
<dbReference type="Gene3D" id="3.40.630.190">
    <property type="entry name" value="LCP protein"/>
    <property type="match status" value="1"/>
</dbReference>
<reference evidence="6 7" key="1">
    <citation type="submission" date="2020-10" db="EMBL/GenBank/DDBJ databases">
        <title>Sequencing the genomes of 1000 actinobacteria strains.</title>
        <authorList>
            <person name="Klenk H.-P."/>
        </authorList>
    </citation>
    <scope>NUCLEOTIDE SEQUENCE [LARGE SCALE GENOMIC DNA]</scope>
    <source>
        <strain evidence="6 7">DSM 43173</strain>
    </source>
</reference>
<protein>
    <submittedName>
        <fullName evidence="6">LCP family protein required for cell wall assembly</fullName>
    </submittedName>
</protein>
<feature type="compositionally biased region" description="Low complexity" evidence="2">
    <location>
        <begin position="386"/>
        <end position="404"/>
    </location>
</feature>
<feature type="region of interest" description="Disordered" evidence="2">
    <location>
        <begin position="1"/>
        <end position="56"/>
    </location>
</feature>
<feature type="compositionally biased region" description="Low complexity" evidence="2">
    <location>
        <begin position="23"/>
        <end position="34"/>
    </location>
</feature>
<keyword evidence="3" id="KW-1133">Transmembrane helix</keyword>
<dbReference type="NCBIfam" id="TIGR00350">
    <property type="entry name" value="lytR_cpsA_psr"/>
    <property type="match status" value="1"/>
</dbReference>
<dbReference type="InterPro" id="IPR050922">
    <property type="entry name" value="LytR/CpsA/Psr_CW_biosynth"/>
</dbReference>